<gene>
    <name evidence="9" type="ORF">CWI84_02080</name>
</gene>
<dbReference type="Gene3D" id="3.40.50.2300">
    <property type="match status" value="1"/>
</dbReference>
<dbReference type="PROSITE" id="PS50045">
    <property type="entry name" value="SIGMA54_INTERACT_4"/>
    <property type="match status" value="1"/>
</dbReference>
<evidence type="ECO:0000256" key="6">
    <source>
        <dbReference type="PROSITE-ProRule" id="PRU00169"/>
    </source>
</evidence>
<dbReference type="InterPro" id="IPR002197">
    <property type="entry name" value="HTH_Fis"/>
</dbReference>
<proteinExistence type="predicted"/>
<dbReference type="FunFam" id="3.40.50.300:FF:000006">
    <property type="entry name" value="DNA-binding transcriptional regulator NtrC"/>
    <property type="match status" value="1"/>
</dbReference>
<evidence type="ECO:0000259" key="8">
    <source>
        <dbReference type="PROSITE" id="PS50110"/>
    </source>
</evidence>
<evidence type="ECO:0000313" key="9">
    <source>
        <dbReference type="EMBL" id="RUO80928.1"/>
    </source>
</evidence>
<dbReference type="Gene3D" id="1.10.8.60">
    <property type="match status" value="1"/>
</dbReference>
<dbReference type="PROSITE" id="PS00676">
    <property type="entry name" value="SIGMA54_INTERACT_2"/>
    <property type="match status" value="1"/>
</dbReference>
<dbReference type="InterPro" id="IPR011006">
    <property type="entry name" value="CheY-like_superfamily"/>
</dbReference>
<dbReference type="Pfam" id="PF25601">
    <property type="entry name" value="AAA_lid_14"/>
    <property type="match status" value="1"/>
</dbReference>
<dbReference type="SUPFAM" id="SSF52540">
    <property type="entry name" value="P-loop containing nucleoside triphosphate hydrolases"/>
    <property type="match status" value="1"/>
</dbReference>
<dbReference type="InterPro" id="IPR009057">
    <property type="entry name" value="Homeodomain-like_sf"/>
</dbReference>
<protein>
    <submittedName>
        <fullName evidence="9">Sigma-54-dependent Fis family transcriptional regulator</fullName>
    </submittedName>
</protein>
<dbReference type="InterPro" id="IPR001789">
    <property type="entry name" value="Sig_transdc_resp-reg_receiver"/>
</dbReference>
<keyword evidence="4" id="KW-0238">DNA-binding</keyword>
<keyword evidence="3" id="KW-0805">Transcription regulation</keyword>
<dbReference type="Gene3D" id="3.40.50.300">
    <property type="entry name" value="P-loop containing nucleotide triphosphate hydrolases"/>
    <property type="match status" value="1"/>
</dbReference>
<dbReference type="GO" id="GO:0000160">
    <property type="term" value="P:phosphorelay signal transduction system"/>
    <property type="evidence" value="ECO:0007669"/>
    <property type="project" value="InterPro"/>
</dbReference>
<dbReference type="InterPro" id="IPR027417">
    <property type="entry name" value="P-loop_NTPase"/>
</dbReference>
<dbReference type="RefSeq" id="WP_126840932.1">
    <property type="nucleotide sequence ID" value="NZ_PIQH01000002.1"/>
</dbReference>
<dbReference type="InterPro" id="IPR003593">
    <property type="entry name" value="AAA+_ATPase"/>
</dbReference>
<evidence type="ECO:0000256" key="1">
    <source>
        <dbReference type="ARBA" id="ARBA00022741"/>
    </source>
</evidence>
<evidence type="ECO:0000313" key="10">
    <source>
        <dbReference type="Proteomes" id="UP000287996"/>
    </source>
</evidence>
<keyword evidence="2" id="KW-0067">ATP-binding</keyword>
<dbReference type="InterPro" id="IPR058031">
    <property type="entry name" value="AAA_lid_NorR"/>
</dbReference>
<dbReference type="PANTHER" id="PTHR32071:SF117">
    <property type="entry name" value="PTS-DEPENDENT DIHYDROXYACETONE KINASE OPERON REGULATORY PROTEIN-RELATED"/>
    <property type="match status" value="1"/>
</dbReference>
<dbReference type="SUPFAM" id="SSF52172">
    <property type="entry name" value="CheY-like"/>
    <property type="match status" value="1"/>
</dbReference>
<feature type="modified residue" description="4-aspartylphosphate" evidence="6">
    <location>
        <position position="54"/>
    </location>
</feature>
<keyword evidence="5" id="KW-0804">Transcription</keyword>
<dbReference type="OrthoDB" id="9804019at2"/>
<feature type="domain" description="Response regulatory" evidence="8">
    <location>
        <begin position="9"/>
        <end position="119"/>
    </location>
</feature>
<dbReference type="EMBL" id="PIQH01000002">
    <property type="protein sequence ID" value="RUO80928.1"/>
    <property type="molecule type" value="Genomic_DNA"/>
</dbReference>
<dbReference type="PROSITE" id="PS00688">
    <property type="entry name" value="SIGMA54_INTERACT_3"/>
    <property type="match status" value="1"/>
</dbReference>
<dbReference type="AlphaFoldDB" id="A0A432ZSX5"/>
<dbReference type="CDD" id="cd00009">
    <property type="entry name" value="AAA"/>
    <property type="match status" value="1"/>
</dbReference>
<dbReference type="Pfam" id="PF00072">
    <property type="entry name" value="Response_reg"/>
    <property type="match status" value="1"/>
</dbReference>
<dbReference type="InterPro" id="IPR002078">
    <property type="entry name" value="Sigma_54_int"/>
</dbReference>
<organism evidence="9 10">
    <name type="scientific">Idiomarina tyrosinivorans</name>
    <dbReference type="NCBI Taxonomy" id="1445662"/>
    <lineage>
        <taxon>Bacteria</taxon>
        <taxon>Pseudomonadati</taxon>
        <taxon>Pseudomonadota</taxon>
        <taxon>Gammaproteobacteria</taxon>
        <taxon>Alteromonadales</taxon>
        <taxon>Idiomarinaceae</taxon>
        <taxon>Idiomarina</taxon>
    </lineage>
</organism>
<reference evidence="9 10" key="1">
    <citation type="journal article" date="2011" name="Front. Microbiol.">
        <title>Genomic signatures of strain selection and enhancement in Bacillus atrophaeus var. globigii, a historical biowarfare simulant.</title>
        <authorList>
            <person name="Gibbons H.S."/>
            <person name="Broomall S.M."/>
            <person name="McNew L.A."/>
            <person name="Daligault H."/>
            <person name="Chapman C."/>
            <person name="Bruce D."/>
            <person name="Karavis M."/>
            <person name="Krepps M."/>
            <person name="McGregor P.A."/>
            <person name="Hong C."/>
            <person name="Park K.H."/>
            <person name="Akmal A."/>
            <person name="Feldman A."/>
            <person name="Lin J.S."/>
            <person name="Chang W.E."/>
            <person name="Higgs B.W."/>
            <person name="Demirev P."/>
            <person name="Lindquist J."/>
            <person name="Liem A."/>
            <person name="Fochler E."/>
            <person name="Read T.D."/>
            <person name="Tapia R."/>
            <person name="Johnson S."/>
            <person name="Bishop-Lilly K.A."/>
            <person name="Detter C."/>
            <person name="Han C."/>
            <person name="Sozhamannan S."/>
            <person name="Rosenzweig C.N."/>
            <person name="Skowronski E.W."/>
        </authorList>
    </citation>
    <scope>NUCLEOTIDE SEQUENCE [LARGE SCALE GENOMIC DNA]</scope>
    <source>
        <strain evidence="9 10">CC-PW-9</strain>
    </source>
</reference>
<evidence type="ECO:0000256" key="4">
    <source>
        <dbReference type="ARBA" id="ARBA00023125"/>
    </source>
</evidence>
<dbReference type="InterPro" id="IPR025662">
    <property type="entry name" value="Sigma_54_int_dom_ATP-bd_1"/>
</dbReference>
<dbReference type="Pfam" id="PF00158">
    <property type="entry name" value="Sigma54_activat"/>
    <property type="match status" value="1"/>
</dbReference>
<dbReference type="SMART" id="SM00448">
    <property type="entry name" value="REC"/>
    <property type="match status" value="1"/>
</dbReference>
<dbReference type="Gene3D" id="1.10.10.60">
    <property type="entry name" value="Homeodomain-like"/>
    <property type="match status" value="1"/>
</dbReference>
<dbReference type="GO" id="GO:0043565">
    <property type="term" value="F:sequence-specific DNA binding"/>
    <property type="evidence" value="ECO:0007669"/>
    <property type="project" value="InterPro"/>
</dbReference>
<dbReference type="PROSITE" id="PS00675">
    <property type="entry name" value="SIGMA54_INTERACT_1"/>
    <property type="match status" value="1"/>
</dbReference>
<dbReference type="Proteomes" id="UP000287996">
    <property type="component" value="Unassembled WGS sequence"/>
</dbReference>
<dbReference type="PRINTS" id="PR01590">
    <property type="entry name" value="HTHFIS"/>
</dbReference>
<name>A0A432ZSX5_9GAMM</name>
<feature type="domain" description="Sigma-54 factor interaction" evidence="7">
    <location>
        <begin position="141"/>
        <end position="370"/>
    </location>
</feature>
<dbReference type="GO" id="GO:0006355">
    <property type="term" value="P:regulation of DNA-templated transcription"/>
    <property type="evidence" value="ECO:0007669"/>
    <property type="project" value="InterPro"/>
</dbReference>
<keyword evidence="1" id="KW-0547">Nucleotide-binding</keyword>
<accession>A0A432ZSX5</accession>
<evidence type="ECO:0000256" key="3">
    <source>
        <dbReference type="ARBA" id="ARBA00023015"/>
    </source>
</evidence>
<comment type="caution">
    <text evidence="9">The sequence shown here is derived from an EMBL/GenBank/DDBJ whole genome shotgun (WGS) entry which is preliminary data.</text>
</comment>
<dbReference type="Pfam" id="PF02954">
    <property type="entry name" value="HTH_8"/>
    <property type="match status" value="1"/>
</dbReference>
<dbReference type="SMART" id="SM00382">
    <property type="entry name" value="AAA"/>
    <property type="match status" value="1"/>
</dbReference>
<dbReference type="InterPro" id="IPR025944">
    <property type="entry name" value="Sigma_54_int_dom_CS"/>
</dbReference>
<dbReference type="PROSITE" id="PS50110">
    <property type="entry name" value="RESPONSE_REGULATORY"/>
    <property type="match status" value="1"/>
</dbReference>
<keyword evidence="10" id="KW-1185">Reference proteome</keyword>
<evidence type="ECO:0000256" key="2">
    <source>
        <dbReference type="ARBA" id="ARBA00022840"/>
    </source>
</evidence>
<evidence type="ECO:0000259" key="7">
    <source>
        <dbReference type="PROSITE" id="PS50045"/>
    </source>
</evidence>
<dbReference type="SUPFAM" id="SSF46689">
    <property type="entry name" value="Homeodomain-like"/>
    <property type="match status" value="1"/>
</dbReference>
<keyword evidence="6" id="KW-0597">Phosphoprotein</keyword>
<dbReference type="GO" id="GO:0005524">
    <property type="term" value="F:ATP binding"/>
    <property type="evidence" value="ECO:0007669"/>
    <property type="project" value="UniProtKB-KW"/>
</dbReference>
<evidence type="ECO:0000256" key="5">
    <source>
        <dbReference type="ARBA" id="ARBA00023163"/>
    </source>
</evidence>
<dbReference type="InterPro" id="IPR025943">
    <property type="entry name" value="Sigma_54_int_dom_ATP-bd_2"/>
</dbReference>
<dbReference type="PANTHER" id="PTHR32071">
    <property type="entry name" value="TRANSCRIPTIONAL REGULATORY PROTEIN"/>
    <property type="match status" value="1"/>
</dbReference>
<sequence length="452" mass="50466">MNIANQTIRIAVIEDDPDLRELLVETLEEQDYQVASFGSVEDYQLQPVDIVVSDVRLPGASGLSLIDALQQVKPQPSLLLITAFATVNQAVEALKQGADDFLTKPLDIEHLLIRVQRLVSNRRLQQEVKQYRSAAEGPAGMIGQSRAMRNLYSQISQIAAADGPVLIQGESGTGKELVAKALHQQSARNSQRFVAVNCAGIPSELMESEFFGHKSGAFTGANDARRGLFMQANGGSLLLDEIAEMPMALQAKLLRVLQEGKIRAVGSDEEQLVDVRIFAATHQDLALAVSEGRFRQDLFYRLETFTLNVPPLRERGEDVERLAKHFIAQLEQQQQRGITELADDALDQLQHYPFPGNVRELQNAIERAYTFTSSGAITRAVLPERIINAQRQNLSDNDEWPTLSQFQRDYIAQVLAHTDGNKKRAAEILGITRRTLYRWLEADQNTQQLRSE</sequence>